<dbReference type="SUPFAM" id="SSF51679">
    <property type="entry name" value="Bacterial luciferase-like"/>
    <property type="match status" value="1"/>
</dbReference>
<keyword evidence="3" id="KW-1185">Reference proteome</keyword>
<organism evidence="2 3">
    <name type="scientific">Flavobacterium jumunjinense</name>
    <dbReference type="NCBI Taxonomy" id="998845"/>
    <lineage>
        <taxon>Bacteria</taxon>
        <taxon>Pseudomonadati</taxon>
        <taxon>Bacteroidota</taxon>
        <taxon>Flavobacteriia</taxon>
        <taxon>Flavobacteriales</taxon>
        <taxon>Flavobacteriaceae</taxon>
        <taxon>Flavobacterium</taxon>
    </lineage>
</organism>
<name>A0ABV5GM63_9FLAO</name>
<evidence type="ECO:0000259" key="1">
    <source>
        <dbReference type="Pfam" id="PF00296"/>
    </source>
</evidence>
<dbReference type="InterPro" id="IPR050766">
    <property type="entry name" value="Bact_Lucif_Oxidored"/>
</dbReference>
<dbReference type="Proteomes" id="UP001589607">
    <property type="component" value="Unassembled WGS sequence"/>
</dbReference>
<dbReference type="InterPro" id="IPR011251">
    <property type="entry name" value="Luciferase-like_dom"/>
</dbReference>
<dbReference type="Gene3D" id="3.20.20.30">
    <property type="entry name" value="Luciferase-like domain"/>
    <property type="match status" value="1"/>
</dbReference>
<dbReference type="PANTHER" id="PTHR30137:SF6">
    <property type="entry name" value="LUCIFERASE-LIKE MONOOXYGENASE"/>
    <property type="match status" value="1"/>
</dbReference>
<sequence length="291" mass="33248">MKYGILDFGTIQKDSNAISTIHETIEMTQMAEELGFSRYWLSEHHEDNLAWKNPDLILPLLAGYTENIRIGSAGVLVGLHAPINTAYHYKLLANLYPSRIDLGLAKGKTEVHKSLELVDGGDWKKNMEDFFNRVKKIKSLINDEVTDIILPPKQGESPELWILGTSNSSQDFIIQEQTNFSLSLFHLINGMPSPNIIKELKEAYFKKHQKELNVNITLSAFCSKSDKRIEEIREKTKNIMLNFSGKPEYFIPFLEQQAKLYNVDEIIILNLGETIEEKQLLMEVFKTTVSA</sequence>
<accession>A0ABV5GM63</accession>
<protein>
    <submittedName>
        <fullName evidence="2">LLM class flavin-dependent oxidoreductase</fullName>
    </submittedName>
</protein>
<comment type="caution">
    <text evidence="2">The sequence shown here is derived from an EMBL/GenBank/DDBJ whole genome shotgun (WGS) entry which is preliminary data.</text>
</comment>
<feature type="domain" description="Luciferase-like" evidence="1">
    <location>
        <begin position="1"/>
        <end position="176"/>
    </location>
</feature>
<dbReference type="Pfam" id="PF00296">
    <property type="entry name" value="Bac_luciferase"/>
    <property type="match status" value="1"/>
</dbReference>
<dbReference type="RefSeq" id="WP_236455539.1">
    <property type="nucleotide sequence ID" value="NZ_CBCSGE010000002.1"/>
</dbReference>
<dbReference type="EMBL" id="JBHMEY010000018">
    <property type="protein sequence ID" value="MFB9096419.1"/>
    <property type="molecule type" value="Genomic_DNA"/>
</dbReference>
<reference evidence="2 3" key="1">
    <citation type="submission" date="2024-09" db="EMBL/GenBank/DDBJ databases">
        <authorList>
            <person name="Sun Q."/>
            <person name="Mori K."/>
        </authorList>
    </citation>
    <scope>NUCLEOTIDE SEQUENCE [LARGE SCALE GENOMIC DNA]</scope>
    <source>
        <strain evidence="2 3">CECT 7955</strain>
    </source>
</reference>
<proteinExistence type="predicted"/>
<dbReference type="InterPro" id="IPR036661">
    <property type="entry name" value="Luciferase-like_sf"/>
</dbReference>
<evidence type="ECO:0000313" key="3">
    <source>
        <dbReference type="Proteomes" id="UP001589607"/>
    </source>
</evidence>
<dbReference type="PANTHER" id="PTHR30137">
    <property type="entry name" value="LUCIFERASE-LIKE MONOOXYGENASE"/>
    <property type="match status" value="1"/>
</dbReference>
<gene>
    <name evidence="2" type="ORF">ACFFVF_07840</name>
</gene>
<evidence type="ECO:0000313" key="2">
    <source>
        <dbReference type="EMBL" id="MFB9096419.1"/>
    </source>
</evidence>